<dbReference type="InterPro" id="IPR000031">
    <property type="entry name" value="PurE_dom"/>
</dbReference>
<evidence type="ECO:0000256" key="2">
    <source>
        <dbReference type="ARBA" id="ARBA00023235"/>
    </source>
</evidence>
<dbReference type="InterPro" id="IPR024694">
    <property type="entry name" value="PurE_prokaryotes"/>
</dbReference>
<dbReference type="AlphaFoldDB" id="A0A381TDA4"/>
<dbReference type="SUPFAM" id="SSF52255">
    <property type="entry name" value="N5-CAIR mutase (phosphoribosylaminoimidazole carboxylase, PurE)"/>
    <property type="match status" value="1"/>
</dbReference>
<dbReference type="NCBIfam" id="TIGR01162">
    <property type="entry name" value="purE"/>
    <property type="match status" value="1"/>
</dbReference>
<dbReference type="Pfam" id="PF00731">
    <property type="entry name" value="AIRC"/>
    <property type="match status" value="1"/>
</dbReference>
<dbReference type="PIRSF" id="PIRSF001338">
    <property type="entry name" value="AIR_carboxylase"/>
    <property type="match status" value="1"/>
</dbReference>
<keyword evidence="2" id="KW-0413">Isomerase</keyword>
<comment type="pathway">
    <text evidence="3">Purine metabolism.</text>
</comment>
<dbReference type="Gene3D" id="3.40.50.1970">
    <property type="match status" value="1"/>
</dbReference>
<organism evidence="5">
    <name type="scientific">marine metagenome</name>
    <dbReference type="NCBI Taxonomy" id="408172"/>
    <lineage>
        <taxon>unclassified sequences</taxon>
        <taxon>metagenomes</taxon>
        <taxon>ecological metagenomes</taxon>
    </lineage>
</organism>
<name>A0A381TDA4_9ZZZZ</name>
<accession>A0A381TDA4</accession>
<dbReference type="GO" id="GO:0006189">
    <property type="term" value="P:'de novo' IMP biosynthetic process"/>
    <property type="evidence" value="ECO:0007669"/>
    <property type="project" value="InterPro"/>
</dbReference>
<keyword evidence="1" id="KW-0658">Purine biosynthesis</keyword>
<evidence type="ECO:0000256" key="1">
    <source>
        <dbReference type="ARBA" id="ARBA00022755"/>
    </source>
</evidence>
<feature type="domain" description="PurE" evidence="4">
    <location>
        <begin position="3"/>
        <end position="154"/>
    </location>
</feature>
<dbReference type="SMART" id="SM01001">
    <property type="entry name" value="AIRC"/>
    <property type="match status" value="1"/>
</dbReference>
<dbReference type="EMBL" id="UINC01004414">
    <property type="protein sequence ID" value="SVA14142.1"/>
    <property type="molecule type" value="Genomic_DNA"/>
</dbReference>
<dbReference type="PANTHER" id="PTHR23046:SF2">
    <property type="entry name" value="PHOSPHORIBOSYLAMINOIMIDAZOLE CARBOXYLASE"/>
    <property type="match status" value="1"/>
</dbReference>
<evidence type="ECO:0000256" key="3">
    <source>
        <dbReference type="ARBA" id="ARBA00025704"/>
    </source>
</evidence>
<gene>
    <name evidence="5" type="ORF">METZ01_LOCUS66996</name>
</gene>
<evidence type="ECO:0000313" key="5">
    <source>
        <dbReference type="EMBL" id="SVA14142.1"/>
    </source>
</evidence>
<dbReference type="GO" id="GO:0016853">
    <property type="term" value="F:isomerase activity"/>
    <property type="evidence" value="ECO:0007669"/>
    <property type="project" value="UniProtKB-KW"/>
</dbReference>
<reference evidence="5" key="1">
    <citation type="submission" date="2018-05" db="EMBL/GenBank/DDBJ databases">
        <authorList>
            <person name="Lanie J.A."/>
            <person name="Ng W.-L."/>
            <person name="Kazmierczak K.M."/>
            <person name="Andrzejewski T.M."/>
            <person name="Davidsen T.M."/>
            <person name="Wayne K.J."/>
            <person name="Tettelin H."/>
            <person name="Glass J.I."/>
            <person name="Rusch D."/>
            <person name="Podicherti R."/>
            <person name="Tsui H.-C.T."/>
            <person name="Winkler M.E."/>
        </authorList>
    </citation>
    <scope>NUCLEOTIDE SEQUENCE</scope>
</reference>
<proteinExistence type="inferred from homology"/>
<dbReference type="HAMAP" id="MF_01929">
    <property type="entry name" value="PurE_classI"/>
    <property type="match status" value="1"/>
</dbReference>
<dbReference type="InterPro" id="IPR033747">
    <property type="entry name" value="PurE_ClassI"/>
</dbReference>
<protein>
    <recommendedName>
        <fullName evidence="4">PurE domain-containing protein</fullName>
    </recommendedName>
</protein>
<dbReference type="PANTHER" id="PTHR23046">
    <property type="entry name" value="PHOSPHORIBOSYLAMINOIMIDAZOLE CARBOXYLASE CATALYTIC SUBUNIT"/>
    <property type="match status" value="1"/>
</dbReference>
<sequence>MNIQVAIIMGSKSDWDVMSHSAEMLSNLGIQHEAKVISAHRTPDLLDEYCAGLQEKGIKVIIAGAGLAAALPGVIAAKTTIPVVGVPLVVGSLDGLDALMSIVQMPPGIPVGTMALGKPGAINAALFAAAILALTDASIADRISAYREKQAQKILESELD</sequence>
<evidence type="ECO:0000259" key="4">
    <source>
        <dbReference type="SMART" id="SM01001"/>
    </source>
</evidence>